<proteinExistence type="predicted"/>
<reference evidence="1" key="1">
    <citation type="journal article" date="2023" name="Science">
        <title>Genome structures resolve the early diversification of teleost fishes.</title>
        <authorList>
            <person name="Parey E."/>
            <person name="Louis A."/>
            <person name="Montfort J."/>
            <person name="Bouchez O."/>
            <person name="Roques C."/>
            <person name="Iampietro C."/>
            <person name="Lluch J."/>
            <person name="Castinel A."/>
            <person name="Donnadieu C."/>
            <person name="Desvignes T."/>
            <person name="Floi Bucao C."/>
            <person name="Jouanno E."/>
            <person name="Wen M."/>
            <person name="Mejri S."/>
            <person name="Dirks R."/>
            <person name="Jansen H."/>
            <person name="Henkel C."/>
            <person name="Chen W.J."/>
            <person name="Zahm M."/>
            <person name="Cabau C."/>
            <person name="Klopp C."/>
            <person name="Thompson A.W."/>
            <person name="Robinson-Rechavi M."/>
            <person name="Braasch I."/>
            <person name="Lecointre G."/>
            <person name="Bobe J."/>
            <person name="Postlethwait J.H."/>
            <person name="Berthelot C."/>
            <person name="Roest Crollius H."/>
            <person name="Guiguen Y."/>
        </authorList>
    </citation>
    <scope>NUCLEOTIDE SEQUENCE</scope>
    <source>
        <strain evidence="1">WJC10195</strain>
    </source>
</reference>
<evidence type="ECO:0000313" key="2">
    <source>
        <dbReference type="Proteomes" id="UP001152622"/>
    </source>
</evidence>
<protein>
    <submittedName>
        <fullName evidence="1">Uncharacterized protein</fullName>
    </submittedName>
</protein>
<evidence type="ECO:0000313" key="1">
    <source>
        <dbReference type="EMBL" id="KAJ8344825.1"/>
    </source>
</evidence>
<dbReference type="Proteomes" id="UP001152622">
    <property type="component" value="Chromosome 12"/>
</dbReference>
<keyword evidence="2" id="KW-1185">Reference proteome</keyword>
<name>A0A9Q1ETN0_SYNKA</name>
<comment type="caution">
    <text evidence="1">The sequence shown here is derived from an EMBL/GenBank/DDBJ whole genome shotgun (WGS) entry which is preliminary data.</text>
</comment>
<organism evidence="1 2">
    <name type="scientific">Synaphobranchus kaupii</name>
    <name type="common">Kaup's arrowtooth eel</name>
    <dbReference type="NCBI Taxonomy" id="118154"/>
    <lineage>
        <taxon>Eukaryota</taxon>
        <taxon>Metazoa</taxon>
        <taxon>Chordata</taxon>
        <taxon>Craniata</taxon>
        <taxon>Vertebrata</taxon>
        <taxon>Euteleostomi</taxon>
        <taxon>Actinopterygii</taxon>
        <taxon>Neopterygii</taxon>
        <taxon>Teleostei</taxon>
        <taxon>Anguilliformes</taxon>
        <taxon>Synaphobranchidae</taxon>
        <taxon>Synaphobranchus</taxon>
    </lineage>
</organism>
<sequence>MNSSTRWARFSHAGTAFGLKRYPWQKWSFHSRVNEKGGFLSLYLRRLEGFAQESRQMGAGGRSPGLGIGAEVFTETLCSSFGGTATGWRSRVLIFRKGVASANR</sequence>
<dbReference type="EMBL" id="JAINUF010000012">
    <property type="protein sequence ID" value="KAJ8344825.1"/>
    <property type="molecule type" value="Genomic_DNA"/>
</dbReference>
<accession>A0A9Q1ETN0</accession>
<dbReference type="AlphaFoldDB" id="A0A9Q1ETN0"/>
<gene>
    <name evidence="1" type="ORF">SKAU_G00290180</name>
</gene>